<evidence type="ECO:0000256" key="1">
    <source>
        <dbReference type="ARBA" id="ARBA00004123"/>
    </source>
</evidence>
<dbReference type="SUPFAM" id="SSF57701">
    <property type="entry name" value="Zn2/Cys6 DNA-binding domain"/>
    <property type="match status" value="1"/>
</dbReference>
<evidence type="ECO:0000313" key="5">
    <source>
        <dbReference type="EMBL" id="KAF2635371.1"/>
    </source>
</evidence>
<evidence type="ECO:0000256" key="3">
    <source>
        <dbReference type="SAM" id="MobiDB-lite"/>
    </source>
</evidence>
<dbReference type="InterPro" id="IPR021858">
    <property type="entry name" value="Fun_TF"/>
</dbReference>
<dbReference type="GO" id="GO:0000981">
    <property type="term" value="F:DNA-binding transcription factor activity, RNA polymerase II-specific"/>
    <property type="evidence" value="ECO:0007669"/>
    <property type="project" value="InterPro"/>
</dbReference>
<evidence type="ECO:0000259" key="4">
    <source>
        <dbReference type="PROSITE" id="PS50048"/>
    </source>
</evidence>
<dbReference type="AlphaFoldDB" id="A0A6A6RLK4"/>
<dbReference type="Proteomes" id="UP000799753">
    <property type="component" value="Unassembled WGS sequence"/>
</dbReference>
<dbReference type="PROSITE" id="PS50048">
    <property type="entry name" value="ZN2_CY6_FUNGAL_2"/>
    <property type="match status" value="1"/>
</dbReference>
<dbReference type="CDD" id="cd00067">
    <property type="entry name" value="GAL4"/>
    <property type="match status" value="1"/>
</dbReference>
<feature type="compositionally biased region" description="Low complexity" evidence="3">
    <location>
        <begin position="75"/>
        <end position="84"/>
    </location>
</feature>
<dbReference type="Pfam" id="PF11951">
    <property type="entry name" value="Fungal_trans_2"/>
    <property type="match status" value="1"/>
</dbReference>
<name>A0A6A6RLK4_9PLEO</name>
<dbReference type="Gene3D" id="4.10.240.10">
    <property type="entry name" value="Zn(2)-C6 fungal-type DNA-binding domain"/>
    <property type="match status" value="1"/>
</dbReference>
<dbReference type="InterPro" id="IPR036864">
    <property type="entry name" value="Zn2-C6_fun-type_DNA-bd_sf"/>
</dbReference>
<keyword evidence="2" id="KW-0539">Nucleus</keyword>
<evidence type="ECO:0000256" key="2">
    <source>
        <dbReference type="ARBA" id="ARBA00023242"/>
    </source>
</evidence>
<dbReference type="GO" id="GO:0008270">
    <property type="term" value="F:zinc ion binding"/>
    <property type="evidence" value="ECO:0007669"/>
    <property type="project" value="InterPro"/>
</dbReference>
<protein>
    <recommendedName>
        <fullName evidence="4">Zn(2)-C6 fungal-type domain-containing protein</fullName>
    </recommendedName>
</protein>
<reference evidence="5" key="1">
    <citation type="journal article" date="2020" name="Stud. Mycol.">
        <title>101 Dothideomycetes genomes: a test case for predicting lifestyles and emergence of pathogens.</title>
        <authorList>
            <person name="Haridas S."/>
            <person name="Albert R."/>
            <person name="Binder M."/>
            <person name="Bloem J."/>
            <person name="Labutti K."/>
            <person name="Salamov A."/>
            <person name="Andreopoulos B."/>
            <person name="Baker S."/>
            <person name="Barry K."/>
            <person name="Bills G."/>
            <person name="Bluhm B."/>
            <person name="Cannon C."/>
            <person name="Castanera R."/>
            <person name="Culley D."/>
            <person name="Daum C."/>
            <person name="Ezra D."/>
            <person name="Gonzalez J."/>
            <person name="Henrissat B."/>
            <person name="Kuo A."/>
            <person name="Liang C."/>
            <person name="Lipzen A."/>
            <person name="Lutzoni F."/>
            <person name="Magnuson J."/>
            <person name="Mondo S."/>
            <person name="Nolan M."/>
            <person name="Ohm R."/>
            <person name="Pangilinan J."/>
            <person name="Park H.-J."/>
            <person name="Ramirez L."/>
            <person name="Alfaro M."/>
            <person name="Sun H."/>
            <person name="Tritt A."/>
            <person name="Yoshinaga Y."/>
            <person name="Zwiers L.-H."/>
            <person name="Turgeon B."/>
            <person name="Goodwin S."/>
            <person name="Spatafora J."/>
            <person name="Crous P."/>
            <person name="Grigoriev I."/>
        </authorList>
    </citation>
    <scope>NUCLEOTIDE SEQUENCE</scope>
    <source>
        <strain evidence="5">CBS 473.64</strain>
    </source>
</reference>
<evidence type="ECO:0000313" key="6">
    <source>
        <dbReference type="Proteomes" id="UP000799753"/>
    </source>
</evidence>
<dbReference type="GO" id="GO:0000976">
    <property type="term" value="F:transcription cis-regulatory region binding"/>
    <property type="evidence" value="ECO:0007669"/>
    <property type="project" value="TreeGrafter"/>
</dbReference>
<keyword evidence="6" id="KW-1185">Reference proteome</keyword>
<dbReference type="EMBL" id="MU006808">
    <property type="protein sequence ID" value="KAF2635371.1"/>
    <property type="molecule type" value="Genomic_DNA"/>
</dbReference>
<dbReference type="SMART" id="SM00066">
    <property type="entry name" value="GAL4"/>
    <property type="match status" value="1"/>
</dbReference>
<dbReference type="InterPro" id="IPR001138">
    <property type="entry name" value="Zn2Cys6_DnaBD"/>
</dbReference>
<feature type="region of interest" description="Disordered" evidence="3">
    <location>
        <begin position="52"/>
        <end position="84"/>
    </location>
</feature>
<dbReference type="PANTHER" id="PTHR37534:SF15">
    <property type="entry name" value="ZN(II)2CYS6 TRANSCRIPTION FACTOR (EUROFUNG)"/>
    <property type="match status" value="1"/>
</dbReference>
<comment type="subcellular location">
    <subcellularLocation>
        <location evidence="1">Nucleus</location>
    </subcellularLocation>
</comment>
<dbReference type="Pfam" id="PF00172">
    <property type="entry name" value="Zn_clus"/>
    <property type="match status" value="1"/>
</dbReference>
<gene>
    <name evidence="5" type="ORF">P280DRAFT_197115</name>
</gene>
<proteinExistence type="predicted"/>
<feature type="domain" description="Zn(2)-C6 fungal-type" evidence="4">
    <location>
        <begin position="13"/>
        <end position="41"/>
    </location>
</feature>
<organism evidence="5 6">
    <name type="scientific">Massarina eburnea CBS 473.64</name>
    <dbReference type="NCBI Taxonomy" id="1395130"/>
    <lineage>
        <taxon>Eukaryota</taxon>
        <taxon>Fungi</taxon>
        <taxon>Dikarya</taxon>
        <taxon>Ascomycota</taxon>
        <taxon>Pezizomycotina</taxon>
        <taxon>Dothideomycetes</taxon>
        <taxon>Pleosporomycetidae</taxon>
        <taxon>Pleosporales</taxon>
        <taxon>Massarineae</taxon>
        <taxon>Massarinaceae</taxon>
        <taxon>Massarina</taxon>
    </lineage>
</organism>
<sequence>MAANAPHTRTRTGCWTCREAGYKCDEQHPICGRCTRLNINCKGYGLKLKWKNSTTTPEPRKRRKNGPGRGSVGHSAASPMSTSSESSQWMHIVPFNPLPEPGSTPYLCPLDKRLLHYWNERFSNLIAVAPRQGGPGPFQQHLTAMASDQGALQSTILSMAANHLALASNDPSLKIRAYHHQQNAIISLQDLIKDPVDTSLTAEPALATILMMQISARLFSEGETKVQAANHLMGAKAMVARRGAQSNRHDSSRMRFLLSLFAYHDILSSIPRGSRPLIEHSNDFVRVEDDPSLQDIAKILHVVAQISELQELVKNSRHASNEPHSSGQIALVGAGIERSLFLLDDSNVQTAQHRDIQLTTRAFRHAAFIYLYRVWKNIGAPNPVTQYHTQQCLAYIEQVPVDSSLVASHLWPLWTAGCEAVIHDQRNFVRNRCLDMFRTRLFPSWRQIVRDIEDVWNAKDLEKIVSGDSGMTRIDCIQVILKQKGREVELA</sequence>
<dbReference type="PANTHER" id="PTHR37534">
    <property type="entry name" value="TRANSCRIPTIONAL ACTIVATOR PROTEIN UGA3"/>
    <property type="match status" value="1"/>
</dbReference>
<accession>A0A6A6RLK4</accession>
<dbReference type="OrthoDB" id="3509362at2759"/>
<dbReference type="GO" id="GO:0005634">
    <property type="term" value="C:nucleus"/>
    <property type="evidence" value="ECO:0007669"/>
    <property type="project" value="UniProtKB-SubCell"/>
</dbReference>
<dbReference type="GO" id="GO:0045944">
    <property type="term" value="P:positive regulation of transcription by RNA polymerase II"/>
    <property type="evidence" value="ECO:0007669"/>
    <property type="project" value="TreeGrafter"/>
</dbReference>